<accession>D7T7X6</accession>
<protein>
    <submittedName>
        <fullName evidence="1">Uncharacterized protein</fullName>
    </submittedName>
</protein>
<organism evidence="1 2">
    <name type="scientific">Vitis vinifera</name>
    <name type="common">Grape</name>
    <dbReference type="NCBI Taxonomy" id="29760"/>
    <lineage>
        <taxon>Eukaryota</taxon>
        <taxon>Viridiplantae</taxon>
        <taxon>Streptophyta</taxon>
        <taxon>Embryophyta</taxon>
        <taxon>Tracheophyta</taxon>
        <taxon>Spermatophyta</taxon>
        <taxon>Magnoliopsida</taxon>
        <taxon>eudicotyledons</taxon>
        <taxon>Gunneridae</taxon>
        <taxon>Pentapetalae</taxon>
        <taxon>rosids</taxon>
        <taxon>Vitales</taxon>
        <taxon>Vitaceae</taxon>
        <taxon>Viteae</taxon>
        <taxon>Vitis</taxon>
    </lineage>
</organism>
<evidence type="ECO:0000313" key="1">
    <source>
        <dbReference type="EMBL" id="CBI26597.3"/>
    </source>
</evidence>
<dbReference type="AlphaFoldDB" id="D7T7X6"/>
<name>D7T7X6_VITVI</name>
<sequence length="80" mass="8818">MASERDDSLQSISVRLDGKIIRIGALYGTILYYKPLFSVDLVVSELLDEEIRLKSSVGKGILSTPPIFLLVVPSRPLSNN</sequence>
<evidence type="ECO:0000313" key="2">
    <source>
        <dbReference type="Proteomes" id="UP000009183"/>
    </source>
</evidence>
<reference evidence="2" key="1">
    <citation type="journal article" date="2007" name="Nature">
        <title>The grapevine genome sequence suggests ancestral hexaploidization in major angiosperm phyla.</title>
        <authorList>
            <consortium name="The French-Italian Public Consortium for Grapevine Genome Characterization."/>
            <person name="Jaillon O."/>
            <person name="Aury J.-M."/>
            <person name="Noel B."/>
            <person name="Policriti A."/>
            <person name="Clepet C."/>
            <person name="Casagrande A."/>
            <person name="Choisne N."/>
            <person name="Aubourg S."/>
            <person name="Vitulo N."/>
            <person name="Jubin C."/>
            <person name="Vezzi A."/>
            <person name="Legeai F."/>
            <person name="Hugueney P."/>
            <person name="Dasilva C."/>
            <person name="Horner D."/>
            <person name="Mica E."/>
            <person name="Jublot D."/>
            <person name="Poulain J."/>
            <person name="Bruyere C."/>
            <person name="Billault A."/>
            <person name="Segurens B."/>
            <person name="Gouyvenoux M."/>
            <person name="Ugarte E."/>
            <person name="Cattonaro F."/>
            <person name="Anthouard V."/>
            <person name="Vico V."/>
            <person name="Del Fabbro C."/>
            <person name="Alaux M."/>
            <person name="Di Gaspero G."/>
            <person name="Dumas V."/>
            <person name="Felice N."/>
            <person name="Paillard S."/>
            <person name="Juman I."/>
            <person name="Moroldo M."/>
            <person name="Scalabrin S."/>
            <person name="Canaguier A."/>
            <person name="Le Clainche I."/>
            <person name="Malacrida G."/>
            <person name="Durand E."/>
            <person name="Pesole G."/>
            <person name="Laucou V."/>
            <person name="Chatelet P."/>
            <person name="Merdinoglu D."/>
            <person name="Delledonne M."/>
            <person name="Pezzotti M."/>
            <person name="Lecharny A."/>
            <person name="Scarpelli C."/>
            <person name="Artiguenave F."/>
            <person name="Pe M.E."/>
            <person name="Valle G."/>
            <person name="Morgante M."/>
            <person name="Caboche M."/>
            <person name="Adam-Blondon A.-F."/>
            <person name="Weissenbach J."/>
            <person name="Quetier F."/>
            <person name="Wincker P."/>
        </authorList>
    </citation>
    <scope>NUCLEOTIDE SEQUENCE [LARGE SCALE GENOMIC DNA]</scope>
    <source>
        <strain evidence="2">cv. Pinot noir / PN40024</strain>
    </source>
</reference>
<dbReference type="InParanoid" id="D7T7X6"/>
<dbReference type="EMBL" id="FN595750">
    <property type="protein sequence ID" value="CBI26597.3"/>
    <property type="molecule type" value="Genomic_DNA"/>
</dbReference>
<proteinExistence type="predicted"/>
<keyword evidence="2" id="KW-1185">Reference proteome</keyword>
<dbReference type="HOGENOM" id="CLU_2594675_0_0_1"/>
<dbReference type="PaxDb" id="29760-VIT_16s0039g02830.t01"/>
<gene>
    <name evidence="1" type="ordered locus">VIT_16s0039g02830</name>
</gene>
<dbReference type="Proteomes" id="UP000009183">
    <property type="component" value="Chromosome 16"/>
</dbReference>